<accession>A0A9P7MUL1</accession>
<proteinExistence type="predicted"/>
<evidence type="ECO:0000313" key="2">
    <source>
        <dbReference type="EMBL" id="KAG5969579.1"/>
    </source>
</evidence>
<feature type="domain" description="DUF7770" evidence="1">
    <location>
        <begin position="26"/>
        <end position="179"/>
    </location>
</feature>
<dbReference type="EMBL" id="SRPS01000091">
    <property type="protein sequence ID" value="KAG5969579.1"/>
    <property type="molecule type" value="Genomic_DNA"/>
</dbReference>
<name>A0A9P7MUL1_9HYPO</name>
<reference evidence="2" key="1">
    <citation type="journal article" date="2020" name="bioRxiv">
        <title>Whole genome comparisons of ergot fungi reveals the divergence and evolution of species within the genus Claviceps are the result of varying mechanisms driving genome evolution and host range expansion.</title>
        <authorList>
            <person name="Wyka S.A."/>
            <person name="Mondo S.J."/>
            <person name="Liu M."/>
            <person name="Dettman J."/>
            <person name="Nalam V."/>
            <person name="Broders K.D."/>
        </authorList>
    </citation>
    <scope>NUCLEOTIDE SEQUENCE</scope>
    <source>
        <strain evidence="2">CCC 1102</strain>
    </source>
</reference>
<dbReference type="InterPro" id="IPR056672">
    <property type="entry name" value="DUF7770"/>
</dbReference>
<dbReference type="Proteomes" id="UP000784919">
    <property type="component" value="Unassembled WGS sequence"/>
</dbReference>
<evidence type="ECO:0000313" key="3">
    <source>
        <dbReference type="Proteomes" id="UP000784919"/>
    </source>
</evidence>
<protein>
    <recommendedName>
        <fullName evidence="1">DUF7770 domain-containing protein</fullName>
    </recommendedName>
</protein>
<dbReference type="OrthoDB" id="3527137at2759"/>
<evidence type="ECO:0000259" key="1">
    <source>
        <dbReference type="Pfam" id="PF24968"/>
    </source>
</evidence>
<dbReference type="AlphaFoldDB" id="A0A9P7MUL1"/>
<dbReference type="Pfam" id="PF24968">
    <property type="entry name" value="DUF7770"/>
    <property type="match status" value="1"/>
</dbReference>
<gene>
    <name evidence="2" type="ORF">E4U56_008250</name>
</gene>
<comment type="caution">
    <text evidence="2">The sequence shown here is derived from an EMBL/GenBank/DDBJ whole genome shotgun (WGS) entry which is preliminary data.</text>
</comment>
<sequence length="185" mass="21179">MSQVMDRDWYTEYFEQDDLKKTITHVHVSVKKNGENQGKDGAPPFNHWVIFFETSPSHSVCFNMVSNDDESDELRGIVFASTREYDFDRQALHTLSFPVKGTPTVEDIANIVNKNGLHRFRFNTDGQGCRFWVCTFISHLEKEGLVESGCADQTWADAAYYYIDPSGRELRKLTEGTFVTSTESV</sequence>
<organism evidence="2 3">
    <name type="scientific">Claviceps arundinis</name>
    <dbReference type="NCBI Taxonomy" id="1623583"/>
    <lineage>
        <taxon>Eukaryota</taxon>
        <taxon>Fungi</taxon>
        <taxon>Dikarya</taxon>
        <taxon>Ascomycota</taxon>
        <taxon>Pezizomycotina</taxon>
        <taxon>Sordariomycetes</taxon>
        <taxon>Hypocreomycetidae</taxon>
        <taxon>Hypocreales</taxon>
        <taxon>Clavicipitaceae</taxon>
        <taxon>Claviceps</taxon>
    </lineage>
</organism>